<organism evidence="3 4">
    <name type="scientific">Pholiota conissans</name>
    <dbReference type="NCBI Taxonomy" id="109636"/>
    <lineage>
        <taxon>Eukaryota</taxon>
        <taxon>Fungi</taxon>
        <taxon>Dikarya</taxon>
        <taxon>Basidiomycota</taxon>
        <taxon>Agaricomycotina</taxon>
        <taxon>Agaricomycetes</taxon>
        <taxon>Agaricomycetidae</taxon>
        <taxon>Agaricales</taxon>
        <taxon>Agaricineae</taxon>
        <taxon>Strophariaceae</taxon>
        <taxon>Pholiota</taxon>
    </lineage>
</organism>
<dbReference type="Pfam" id="PF24883">
    <property type="entry name" value="NPHP3_N"/>
    <property type="match status" value="1"/>
</dbReference>
<dbReference type="InterPro" id="IPR056884">
    <property type="entry name" value="NPHP3-like_N"/>
</dbReference>
<dbReference type="Proteomes" id="UP000807469">
    <property type="component" value="Unassembled WGS sequence"/>
</dbReference>
<keyword evidence="1" id="KW-0677">Repeat</keyword>
<dbReference type="AlphaFoldDB" id="A0A9P5YYA3"/>
<evidence type="ECO:0000313" key="4">
    <source>
        <dbReference type="Proteomes" id="UP000807469"/>
    </source>
</evidence>
<dbReference type="SUPFAM" id="SSF52540">
    <property type="entry name" value="P-loop containing nucleoside triphosphate hydrolases"/>
    <property type="match status" value="1"/>
</dbReference>
<gene>
    <name evidence="3" type="ORF">BDN70DRAFT_995040</name>
</gene>
<protein>
    <recommendedName>
        <fullName evidence="2">Nephrocystin 3-like N-terminal domain-containing protein</fullName>
    </recommendedName>
</protein>
<comment type="caution">
    <text evidence="3">The sequence shown here is derived from an EMBL/GenBank/DDBJ whole genome shotgun (WGS) entry which is preliminary data.</text>
</comment>
<dbReference type="PANTHER" id="PTHR10039:SF17">
    <property type="entry name" value="FUNGAL STAND N-TERMINAL GOODBYE DOMAIN-CONTAINING PROTEIN-RELATED"/>
    <property type="match status" value="1"/>
</dbReference>
<proteinExistence type="predicted"/>
<evidence type="ECO:0000313" key="3">
    <source>
        <dbReference type="EMBL" id="KAF9477298.1"/>
    </source>
</evidence>
<dbReference type="Gene3D" id="3.40.50.300">
    <property type="entry name" value="P-loop containing nucleotide triphosphate hydrolases"/>
    <property type="match status" value="1"/>
</dbReference>
<feature type="domain" description="Nephrocystin 3-like N-terminal" evidence="2">
    <location>
        <begin position="93"/>
        <end position="243"/>
    </location>
</feature>
<dbReference type="EMBL" id="MU155265">
    <property type="protein sequence ID" value="KAF9477298.1"/>
    <property type="molecule type" value="Genomic_DNA"/>
</dbReference>
<dbReference type="OrthoDB" id="163438at2759"/>
<evidence type="ECO:0000256" key="1">
    <source>
        <dbReference type="ARBA" id="ARBA00022737"/>
    </source>
</evidence>
<evidence type="ECO:0000259" key="2">
    <source>
        <dbReference type="Pfam" id="PF24883"/>
    </source>
</evidence>
<sequence>MDGVQTNFGRIGGHQQMLGDNTAILGGYFTQAGSIVYNSFDGRAEAFRRLEENVCPAAFHNSAQRVDPPRCHPGTRIKIQQDIYDWVMMDARDREAWILWLNGAAGAGKSAIMQSIAERLLLTLKSTGSFFFAKGDPTRNTTASLVATLAYQLTQALPETRNDILHTIGYNPLIFKQSIEAQLEALIIQPIIRLPTCRHNLFVAIIDGVDECLDRSQQADLIKTLGKISSCRNVPVIFLIASRREAQIMSELYVPEVDNILRQIALDDICASDDIRLFLNNSFSKIKNTHLHRYLLQEEWPLPSVVEEIVTKSSNQMVYASVVIGYISSPRANPARQLEIIRNLHLRDPSAEHPLAPLDALYQYIFSQVQSLNKVLDILAHHLLAQQSGVINLENLFNLQHGELKMLLIDLAAVVHCDIPTKENPAITLLHKSLADFLLDEARSGKYFIDRGKYVEKLLCMFLASETPQPAADTNWDWESSEELTRLIAIEILLRQAKPSDRLHRALLNFKYAFHICRMDNYYLNTSSRIKILRILKEMNFNDQGKAYCHGVNVLAEDYAKFWPSYRNGIQSSVRKCRDLRIRICQLRPELEERLSNRCIVPDYIGS</sequence>
<name>A0A9P5YYA3_9AGAR</name>
<dbReference type="PANTHER" id="PTHR10039">
    <property type="entry name" value="AMELOGENIN"/>
    <property type="match status" value="1"/>
</dbReference>
<dbReference type="InterPro" id="IPR027417">
    <property type="entry name" value="P-loop_NTPase"/>
</dbReference>
<accession>A0A9P5YYA3</accession>
<reference evidence="3" key="1">
    <citation type="submission" date="2020-11" db="EMBL/GenBank/DDBJ databases">
        <authorList>
            <consortium name="DOE Joint Genome Institute"/>
            <person name="Ahrendt S."/>
            <person name="Riley R."/>
            <person name="Andreopoulos W."/>
            <person name="Labutti K."/>
            <person name="Pangilinan J."/>
            <person name="Ruiz-Duenas F.J."/>
            <person name="Barrasa J.M."/>
            <person name="Sanchez-Garcia M."/>
            <person name="Camarero S."/>
            <person name="Miyauchi S."/>
            <person name="Serrano A."/>
            <person name="Linde D."/>
            <person name="Babiker R."/>
            <person name="Drula E."/>
            <person name="Ayuso-Fernandez I."/>
            <person name="Pacheco R."/>
            <person name="Padilla G."/>
            <person name="Ferreira P."/>
            <person name="Barriuso J."/>
            <person name="Kellner H."/>
            <person name="Castanera R."/>
            <person name="Alfaro M."/>
            <person name="Ramirez L."/>
            <person name="Pisabarro A.G."/>
            <person name="Kuo A."/>
            <person name="Tritt A."/>
            <person name="Lipzen A."/>
            <person name="He G."/>
            <person name="Yan M."/>
            <person name="Ng V."/>
            <person name="Cullen D."/>
            <person name="Martin F."/>
            <person name="Rosso M.-N."/>
            <person name="Henrissat B."/>
            <person name="Hibbett D."/>
            <person name="Martinez A.T."/>
            <person name="Grigoriev I.V."/>
        </authorList>
    </citation>
    <scope>NUCLEOTIDE SEQUENCE</scope>
    <source>
        <strain evidence="3">CIRM-BRFM 674</strain>
    </source>
</reference>
<keyword evidence="4" id="KW-1185">Reference proteome</keyword>